<dbReference type="PANTHER" id="PTHR14255:SF3">
    <property type="entry name" value="SULFITE EXPORTER TAUE_SAFE FAMILY PROTEIN 5-RELATED"/>
    <property type="match status" value="1"/>
</dbReference>
<dbReference type="GO" id="GO:0016020">
    <property type="term" value="C:membrane"/>
    <property type="evidence" value="ECO:0007669"/>
    <property type="project" value="UniProtKB-SubCell"/>
</dbReference>
<feature type="transmembrane region" description="Helical" evidence="5">
    <location>
        <begin position="302"/>
        <end position="324"/>
    </location>
</feature>
<gene>
    <name evidence="7" type="ORF">CYY_006303</name>
</gene>
<accession>A0A8J4PQQ2</accession>
<sequence length="492" mass="54671">MGNYKFTFFFILLLSTTQLCLSQSTSQSFLQQSYSSTNNNATIYNPTQPLSFCGDRCQIGQVCRNATCSGCFDDSECHAINDQWICEQQLCVHKTLFHNEISYWDIIGFVLLFLGCALSSGGGVGGGGIYIPILILVSKWDPKSSIPLSNCLVAGCSLANLIQNFPRRHPHANRHLIDFSVALLIEPLTLAGTIFGVYLHTYFPPLVILLLLVVTLGFTSYKTISKGVDLYKSEMKKKDYLLVNSSKEEDIKPKYNCFKDADWPKILMLVVILALSTMFSIFKGGNSEYSVINVKLCSAEYWVLSFIMIPLILIAWVITSRYLYKKNQIDRMQGNRVEGDIEYTKKNIVILGALSIVAGTLASLLGIGGGMIKGPVLLQMGLSPDITAATSSYMILFTSASSAVQYILVGKLRLDYGIIYYIIGFVSCFLGTQTLIWIVNKYKRRSFIIFLIGAVITVSTILLVITESLDFIKYRNIKFDSICTPADLSPQG</sequence>
<feature type="transmembrane region" description="Helical" evidence="5">
    <location>
        <begin position="445"/>
        <end position="465"/>
    </location>
</feature>
<keyword evidence="4 5" id="KW-0472">Membrane</keyword>
<keyword evidence="2 5" id="KW-0812">Transmembrane</keyword>
<dbReference type="GO" id="GO:0031464">
    <property type="term" value="C:Cul4A-RING E3 ubiquitin ligase complex"/>
    <property type="evidence" value="ECO:0007669"/>
    <property type="project" value="TreeGrafter"/>
</dbReference>
<dbReference type="InterPro" id="IPR002781">
    <property type="entry name" value="TM_pro_TauE-like"/>
</dbReference>
<feature type="signal peptide" evidence="6">
    <location>
        <begin position="1"/>
        <end position="22"/>
    </location>
</feature>
<feature type="chain" id="PRO_5035274229" description="Transmembrane protein TauE like protein" evidence="6">
    <location>
        <begin position="23"/>
        <end position="492"/>
    </location>
</feature>
<evidence type="ECO:0008006" key="9">
    <source>
        <dbReference type="Google" id="ProtNLM"/>
    </source>
</evidence>
<evidence type="ECO:0000256" key="5">
    <source>
        <dbReference type="SAM" id="Phobius"/>
    </source>
</evidence>
<feature type="transmembrane region" description="Helical" evidence="5">
    <location>
        <begin position="392"/>
        <end position="409"/>
    </location>
</feature>
<reference evidence="7" key="1">
    <citation type="submission" date="2020-01" db="EMBL/GenBank/DDBJ databases">
        <title>Development of genomics and gene disruption for Polysphondylium violaceum indicates a role for the polyketide synthase stlB in stalk morphogenesis.</title>
        <authorList>
            <person name="Narita B."/>
            <person name="Kawabe Y."/>
            <person name="Kin K."/>
            <person name="Saito T."/>
            <person name="Gibbs R."/>
            <person name="Kuspa A."/>
            <person name="Muzny D."/>
            <person name="Queller D."/>
            <person name="Richards S."/>
            <person name="Strassman J."/>
            <person name="Sucgang R."/>
            <person name="Worley K."/>
            <person name="Schaap P."/>
        </authorList>
    </citation>
    <scope>NUCLEOTIDE SEQUENCE</scope>
    <source>
        <strain evidence="7">QSvi11</strain>
    </source>
</reference>
<proteinExistence type="predicted"/>
<dbReference type="EMBL" id="AJWJ01000285">
    <property type="protein sequence ID" value="KAF2072385.1"/>
    <property type="molecule type" value="Genomic_DNA"/>
</dbReference>
<evidence type="ECO:0000256" key="2">
    <source>
        <dbReference type="ARBA" id="ARBA00022692"/>
    </source>
</evidence>
<feature type="transmembrane region" description="Helical" evidence="5">
    <location>
        <begin position="418"/>
        <end position="439"/>
    </location>
</feature>
<dbReference type="Pfam" id="PF01925">
    <property type="entry name" value="TauE"/>
    <property type="match status" value="2"/>
</dbReference>
<organism evidence="7 8">
    <name type="scientific">Polysphondylium violaceum</name>
    <dbReference type="NCBI Taxonomy" id="133409"/>
    <lineage>
        <taxon>Eukaryota</taxon>
        <taxon>Amoebozoa</taxon>
        <taxon>Evosea</taxon>
        <taxon>Eumycetozoa</taxon>
        <taxon>Dictyostelia</taxon>
        <taxon>Dictyosteliales</taxon>
        <taxon>Dictyosteliaceae</taxon>
        <taxon>Polysphondylium</taxon>
    </lineage>
</organism>
<evidence type="ECO:0000313" key="7">
    <source>
        <dbReference type="EMBL" id="KAF2072385.1"/>
    </source>
</evidence>
<feature type="transmembrane region" description="Helical" evidence="5">
    <location>
        <begin position="106"/>
        <end position="137"/>
    </location>
</feature>
<comment type="caution">
    <text evidence="7">The sequence shown here is derived from an EMBL/GenBank/DDBJ whole genome shotgun (WGS) entry which is preliminary data.</text>
</comment>
<dbReference type="PANTHER" id="PTHR14255">
    <property type="entry name" value="CEREBLON"/>
    <property type="match status" value="1"/>
</dbReference>
<evidence type="ECO:0000313" key="8">
    <source>
        <dbReference type="Proteomes" id="UP000695562"/>
    </source>
</evidence>
<dbReference type="Proteomes" id="UP000695562">
    <property type="component" value="Unassembled WGS sequence"/>
</dbReference>
<keyword evidence="6" id="KW-0732">Signal</keyword>
<keyword evidence="8" id="KW-1185">Reference proteome</keyword>
<protein>
    <recommendedName>
        <fullName evidence="9">Transmembrane protein TauE like protein</fullName>
    </recommendedName>
</protein>
<feature type="transmembrane region" description="Helical" evidence="5">
    <location>
        <begin position="348"/>
        <end position="372"/>
    </location>
</feature>
<dbReference type="GO" id="GO:0016567">
    <property type="term" value="P:protein ubiquitination"/>
    <property type="evidence" value="ECO:0007669"/>
    <property type="project" value="TreeGrafter"/>
</dbReference>
<evidence type="ECO:0000256" key="6">
    <source>
        <dbReference type="SAM" id="SignalP"/>
    </source>
</evidence>
<comment type="subcellular location">
    <subcellularLocation>
        <location evidence="1">Membrane</location>
        <topology evidence="1">Multi-pass membrane protein</topology>
    </subcellularLocation>
</comment>
<evidence type="ECO:0000256" key="1">
    <source>
        <dbReference type="ARBA" id="ARBA00004141"/>
    </source>
</evidence>
<feature type="transmembrane region" description="Helical" evidence="5">
    <location>
        <begin position="263"/>
        <end position="282"/>
    </location>
</feature>
<dbReference type="AlphaFoldDB" id="A0A8J4PQQ2"/>
<evidence type="ECO:0000256" key="3">
    <source>
        <dbReference type="ARBA" id="ARBA00022989"/>
    </source>
</evidence>
<dbReference type="OrthoDB" id="434519at2759"/>
<feature type="transmembrane region" description="Helical" evidence="5">
    <location>
        <begin position="176"/>
        <end position="199"/>
    </location>
</feature>
<name>A0A8J4PQQ2_9MYCE</name>
<feature type="transmembrane region" description="Helical" evidence="5">
    <location>
        <begin position="205"/>
        <end position="224"/>
    </location>
</feature>
<evidence type="ECO:0000256" key="4">
    <source>
        <dbReference type="ARBA" id="ARBA00023136"/>
    </source>
</evidence>
<keyword evidence="3 5" id="KW-1133">Transmembrane helix</keyword>